<dbReference type="RefSeq" id="WP_110449212.1">
    <property type="nucleotide sequence ID" value="NZ_CP029479.1"/>
</dbReference>
<dbReference type="InterPro" id="IPR039298">
    <property type="entry name" value="ACOT13"/>
</dbReference>
<protein>
    <submittedName>
        <fullName evidence="4">PaaI family thioesterase</fullName>
    </submittedName>
</protein>
<evidence type="ECO:0000256" key="1">
    <source>
        <dbReference type="ARBA" id="ARBA00008324"/>
    </source>
</evidence>
<dbReference type="CDD" id="cd03443">
    <property type="entry name" value="PaaI_thioesterase"/>
    <property type="match status" value="1"/>
</dbReference>
<feature type="domain" description="Thioesterase" evidence="3">
    <location>
        <begin position="41"/>
        <end position="115"/>
    </location>
</feature>
<organism evidence="4 5">
    <name type="scientific">Phenylobacterium parvum</name>
    <dbReference type="NCBI Taxonomy" id="2201350"/>
    <lineage>
        <taxon>Bacteria</taxon>
        <taxon>Pseudomonadati</taxon>
        <taxon>Pseudomonadota</taxon>
        <taxon>Alphaproteobacteria</taxon>
        <taxon>Caulobacterales</taxon>
        <taxon>Caulobacteraceae</taxon>
        <taxon>Phenylobacterium</taxon>
    </lineage>
</organism>
<dbReference type="OrthoDB" id="9813282at2"/>
<dbReference type="Proteomes" id="UP000247763">
    <property type="component" value="Chromosome"/>
</dbReference>
<dbReference type="KEGG" id="phb:HYN04_01995"/>
<reference evidence="5" key="1">
    <citation type="submission" date="2018-05" db="EMBL/GenBank/DDBJ databases">
        <title>Genome sequencing of Phenylobacterium sp. HYN0004.</title>
        <authorList>
            <person name="Yi H."/>
            <person name="Baek C."/>
        </authorList>
    </citation>
    <scope>NUCLEOTIDE SEQUENCE [LARGE SCALE GENOMIC DNA]</scope>
    <source>
        <strain evidence="5">HYN0004</strain>
    </source>
</reference>
<dbReference type="SUPFAM" id="SSF54637">
    <property type="entry name" value="Thioesterase/thiol ester dehydrase-isomerase"/>
    <property type="match status" value="1"/>
</dbReference>
<sequence>MPEAPPLQDLQKTLGQQRLVTFEPGRAAIEYLAGVHMCHSGGVVQGGFICGWIDAAMAHAAMAGGGDMTPMSLELKVSFFAPARPGLVLAEAWIERAGKSTCFAEGRLLNAAGEVLAKATSTIRLIPRAKVEAGSKAAMG</sequence>
<keyword evidence="2" id="KW-0378">Hydrolase</keyword>
<evidence type="ECO:0000313" key="4">
    <source>
        <dbReference type="EMBL" id="AWM76643.1"/>
    </source>
</evidence>
<dbReference type="EMBL" id="CP029479">
    <property type="protein sequence ID" value="AWM76643.1"/>
    <property type="molecule type" value="Genomic_DNA"/>
</dbReference>
<evidence type="ECO:0000259" key="3">
    <source>
        <dbReference type="Pfam" id="PF03061"/>
    </source>
</evidence>
<dbReference type="Gene3D" id="3.10.129.10">
    <property type="entry name" value="Hotdog Thioesterase"/>
    <property type="match status" value="1"/>
</dbReference>
<evidence type="ECO:0000313" key="5">
    <source>
        <dbReference type="Proteomes" id="UP000247763"/>
    </source>
</evidence>
<keyword evidence="5" id="KW-1185">Reference proteome</keyword>
<evidence type="ECO:0000256" key="2">
    <source>
        <dbReference type="ARBA" id="ARBA00022801"/>
    </source>
</evidence>
<gene>
    <name evidence="4" type="ORF">HYN04_01995</name>
</gene>
<dbReference type="InterPro" id="IPR029069">
    <property type="entry name" value="HotDog_dom_sf"/>
</dbReference>
<dbReference type="Pfam" id="PF03061">
    <property type="entry name" value="4HBT"/>
    <property type="match status" value="1"/>
</dbReference>
<dbReference type="InterPro" id="IPR006683">
    <property type="entry name" value="Thioestr_dom"/>
</dbReference>
<dbReference type="PANTHER" id="PTHR21660">
    <property type="entry name" value="THIOESTERASE SUPERFAMILY MEMBER-RELATED"/>
    <property type="match status" value="1"/>
</dbReference>
<dbReference type="AlphaFoldDB" id="A0A2Z3HJE7"/>
<comment type="similarity">
    <text evidence="1">Belongs to the thioesterase PaaI family.</text>
</comment>
<dbReference type="GO" id="GO:0047617">
    <property type="term" value="F:fatty acyl-CoA hydrolase activity"/>
    <property type="evidence" value="ECO:0007669"/>
    <property type="project" value="InterPro"/>
</dbReference>
<name>A0A2Z3HJE7_9CAUL</name>
<accession>A0A2Z3HJE7</accession>
<dbReference type="PANTHER" id="PTHR21660:SF1">
    <property type="entry name" value="ACYL-COENZYME A THIOESTERASE 13"/>
    <property type="match status" value="1"/>
</dbReference>
<proteinExistence type="inferred from homology"/>